<evidence type="ECO:0000313" key="1">
    <source>
        <dbReference type="EMBL" id="KAI1849596.1"/>
    </source>
</evidence>
<protein>
    <submittedName>
        <fullName evidence="1">Uncharacterized protein</fullName>
    </submittedName>
</protein>
<evidence type="ECO:0000313" key="2">
    <source>
        <dbReference type="Proteomes" id="UP000829685"/>
    </source>
</evidence>
<accession>A0A9P9W8R8</accession>
<name>A0A9P9W8R8_9PEZI</name>
<gene>
    <name evidence="1" type="ORF">JX265_013602</name>
</gene>
<dbReference type="AlphaFoldDB" id="A0A9P9W8R8"/>
<proteinExistence type="predicted"/>
<organism evidence="1 2">
    <name type="scientific">Neoarthrinium moseri</name>
    <dbReference type="NCBI Taxonomy" id="1658444"/>
    <lineage>
        <taxon>Eukaryota</taxon>
        <taxon>Fungi</taxon>
        <taxon>Dikarya</taxon>
        <taxon>Ascomycota</taxon>
        <taxon>Pezizomycotina</taxon>
        <taxon>Sordariomycetes</taxon>
        <taxon>Xylariomycetidae</taxon>
        <taxon>Amphisphaeriales</taxon>
        <taxon>Apiosporaceae</taxon>
        <taxon>Neoarthrinium</taxon>
    </lineage>
</organism>
<keyword evidence="2" id="KW-1185">Reference proteome</keyword>
<dbReference type="Proteomes" id="UP000829685">
    <property type="component" value="Unassembled WGS sequence"/>
</dbReference>
<sequence length="77" mass="8924">MRLYGRLRSDRVENLIKASLGVERDLYLGNRELVAVENDKNTEIPLNTDWAFLESRISIGSYDASKEAEQRYQSDPF</sequence>
<comment type="caution">
    <text evidence="1">The sequence shown here is derived from an EMBL/GenBank/DDBJ whole genome shotgun (WGS) entry which is preliminary data.</text>
</comment>
<dbReference type="EMBL" id="JAFIMR010000075">
    <property type="protein sequence ID" value="KAI1849596.1"/>
    <property type="molecule type" value="Genomic_DNA"/>
</dbReference>
<reference evidence="1" key="1">
    <citation type="submission" date="2021-03" db="EMBL/GenBank/DDBJ databases">
        <title>Revisited historic fungal species revealed as producer of novel bioactive compounds through whole genome sequencing and comparative genomics.</title>
        <authorList>
            <person name="Vignolle G.A."/>
            <person name="Hochenegger N."/>
            <person name="Mach R.L."/>
            <person name="Mach-Aigner A.R."/>
            <person name="Javad Rahimi M."/>
            <person name="Salim K.A."/>
            <person name="Chan C.M."/>
            <person name="Lim L.B.L."/>
            <person name="Cai F."/>
            <person name="Druzhinina I.S."/>
            <person name="U'Ren J.M."/>
            <person name="Derntl C."/>
        </authorList>
    </citation>
    <scope>NUCLEOTIDE SEQUENCE</scope>
    <source>
        <strain evidence="1">TUCIM 5799</strain>
    </source>
</reference>